<dbReference type="GO" id="GO:0005840">
    <property type="term" value="C:ribosome"/>
    <property type="evidence" value="ECO:0007669"/>
    <property type="project" value="InterPro"/>
</dbReference>
<dbReference type="SUPFAM" id="SSF50447">
    <property type="entry name" value="Translation proteins"/>
    <property type="match status" value="1"/>
</dbReference>
<evidence type="ECO:0000256" key="1">
    <source>
        <dbReference type="ARBA" id="ARBA00022490"/>
    </source>
</evidence>
<dbReference type="Gene3D" id="2.40.30.60">
    <property type="entry name" value="RimM"/>
    <property type="match status" value="1"/>
</dbReference>
<comment type="subunit">
    <text evidence="5">Binds ribosomal protein uS19.</text>
</comment>
<dbReference type="PANTHER" id="PTHR33692">
    <property type="entry name" value="RIBOSOME MATURATION FACTOR RIMM"/>
    <property type="match status" value="1"/>
</dbReference>
<feature type="domain" description="Ribosome maturation factor RimM PRC barrel" evidence="7">
    <location>
        <begin position="104"/>
        <end position="170"/>
    </location>
</feature>
<keyword evidence="4 5" id="KW-0143">Chaperone</keyword>
<dbReference type="GO" id="GO:0006364">
    <property type="term" value="P:rRNA processing"/>
    <property type="evidence" value="ECO:0007669"/>
    <property type="project" value="UniProtKB-UniRule"/>
</dbReference>
<evidence type="ECO:0000256" key="5">
    <source>
        <dbReference type="HAMAP-Rule" id="MF_00014"/>
    </source>
</evidence>
<evidence type="ECO:0000256" key="4">
    <source>
        <dbReference type="ARBA" id="ARBA00023186"/>
    </source>
</evidence>
<dbReference type="GO" id="GO:0043022">
    <property type="term" value="F:ribosome binding"/>
    <property type="evidence" value="ECO:0007669"/>
    <property type="project" value="InterPro"/>
</dbReference>
<evidence type="ECO:0000256" key="2">
    <source>
        <dbReference type="ARBA" id="ARBA00022517"/>
    </source>
</evidence>
<dbReference type="InterPro" id="IPR056792">
    <property type="entry name" value="PRC_RimM"/>
</dbReference>
<evidence type="ECO:0000313" key="8">
    <source>
        <dbReference type="EMBL" id="HJD52242.1"/>
    </source>
</evidence>
<protein>
    <recommendedName>
        <fullName evidence="5">Ribosome maturation factor RimM</fullName>
    </recommendedName>
</protein>
<accession>A0A9D2UGZ2</accession>
<dbReference type="InterPro" id="IPR036976">
    <property type="entry name" value="RimM_N_sf"/>
</dbReference>
<dbReference type="Pfam" id="PF01782">
    <property type="entry name" value="RimM"/>
    <property type="match status" value="1"/>
</dbReference>
<dbReference type="Gene3D" id="2.30.30.240">
    <property type="entry name" value="PRC-barrel domain"/>
    <property type="match status" value="1"/>
</dbReference>
<dbReference type="PANTHER" id="PTHR33692:SF1">
    <property type="entry name" value="RIBOSOME MATURATION FACTOR RIMM"/>
    <property type="match status" value="1"/>
</dbReference>
<evidence type="ECO:0000259" key="7">
    <source>
        <dbReference type="Pfam" id="PF24986"/>
    </source>
</evidence>
<sequence>MIEENDVLKIGRLTKTHGVGGEMIFIFTSDIFDTDECQFLFLKLDGIFVPFFIEEYRFRSDYSAIIKFEGIDDVETAARYKGTEVYCDRQLGGTEAGSHVHVDGLIGYEVYDTRQGLVGKATAIDTQTENILLFIEDNNGNEVIIPLHDDLIDQIDDARHTITFNLPDGIIDTGMAGTVD</sequence>
<evidence type="ECO:0000313" key="9">
    <source>
        <dbReference type="Proteomes" id="UP000787625"/>
    </source>
</evidence>
<comment type="caution">
    <text evidence="8">The sequence shown here is derived from an EMBL/GenBank/DDBJ whole genome shotgun (WGS) entry which is preliminary data.</text>
</comment>
<comment type="subcellular location">
    <subcellularLocation>
        <location evidence="5">Cytoplasm</location>
    </subcellularLocation>
</comment>
<dbReference type="InterPro" id="IPR011961">
    <property type="entry name" value="RimM"/>
</dbReference>
<reference evidence="8" key="2">
    <citation type="submission" date="2021-04" db="EMBL/GenBank/DDBJ databases">
        <authorList>
            <person name="Gilroy R."/>
        </authorList>
    </citation>
    <scope>NUCLEOTIDE SEQUENCE</scope>
    <source>
        <strain evidence="8">MalCec1-1739</strain>
    </source>
</reference>
<dbReference type="InterPro" id="IPR002676">
    <property type="entry name" value="RimM_N"/>
</dbReference>
<organism evidence="8 9">
    <name type="scientific">Candidatus Avibacteroides avistercoris</name>
    <dbReference type="NCBI Taxonomy" id="2840690"/>
    <lineage>
        <taxon>Bacteria</taxon>
        <taxon>Pseudomonadati</taxon>
        <taxon>Bacteroidota</taxon>
        <taxon>Bacteroidia</taxon>
        <taxon>Bacteroidales</taxon>
        <taxon>Bacteroidaceae</taxon>
        <taxon>Bacteroidaceae incertae sedis</taxon>
        <taxon>Candidatus Avibacteroides</taxon>
    </lineage>
</organism>
<feature type="domain" description="RimM N-terminal" evidence="6">
    <location>
        <begin position="10"/>
        <end position="90"/>
    </location>
</feature>
<comment type="similarity">
    <text evidence="5">Belongs to the RimM family.</text>
</comment>
<keyword evidence="1 5" id="KW-0963">Cytoplasm</keyword>
<dbReference type="AlphaFoldDB" id="A0A9D2UGZ2"/>
<dbReference type="Pfam" id="PF24986">
    <property type="entry name" value="PRC_RimM"/>
    <property type="match status" value="1"/>
</dbReference>
<evidence type="ECO:0000256" key="3">
    <source>
        <dbReference type="ARBA" id="ARBA00022552"/>
    </source>
</evidence>
<evidence type="ECO:0000259" key="6">
    <source>
        <dbReference type="Pfam" id="PF01782"/>
    </source>
</evidence>
<keyword evidence="3 5" id="KW-0698">rRNA processing</keyword>
<dbReference type="SUPFAM" id="SSF50346">
    <property type="entry name" value="PRC-barrel domain"/>
    <property type="match status" value="1"/>
</dbReference>
<dbReference type="EMBL" id="DWUP01000012">
    <property type="protein sequence ID" value="HJD52242.1"/>
    <property type="molecule type" value="Genomic_DNA"/>
</dbReference>
<comment type="function">
    <text evidence="5">An accessory protein needed during the final step in the assembly of 30S ribosomal subunit, possibly for assembly of the head region. Essential for efficient processing of 16S rRNA. May be needed both before and after RbfA during the maturation of 16S rRNA. It has affinity for free ribosomal 30S subunits but not for 70S ribosomes.</text>
</comment>
<dbReference type="InterPro" id="IPR009000">
    <property type="entry name" value="Transl_B-barrel_sf"/>
</dbReference>
<dbReference type="InterPro" id="IPR011033">
    <property type="entry name" value="PRC_barrel-like_sf"/>
</dbReference>
<gene>
    <name evidence="5 8" type="primary">rimM</name>
    <name evidence="8" type="ORF">IAA93_00720</name>
</gene>
<dbReference type="NCBIfam" id="TIGR02273">
    <property type="entry name" value="16S_RimM"/>
    <property type="match status" value="1"/>
</dbReference>
<dbReference type="HAMAP" id="MF_00014">
    <property type="entry name" value="Ribosome_mat_RimM"/>
    <property type="match status" value="1"/>
</dbReference>
<proteinExistence type="inferred from homology"/>
<dbReference type="GO" id="GO:0005737">
    <property type="term" value="C:cytoplasm"/>
    <property type="evidence" value="ECO:0007669"/>
    <property type="project" value="UniProtKB-SubCell"/>
</dbReference>
<dbReference type="Proteomes" id="UP000787625">
    <property type="component" value="Unassembled WGS sequence"/>
</dbReference>
<comment type="domain">
    <text evidence="5">The PRC barrel domain binds ribosomal protein uS19.</text>
</comment>
<reference evidence="8" key="1">
    <citation type="journal article" date="2021" name="PeerJ">
        <title>Extensive microbial diversity within the chicken gut microbiome revealed by metagenomics and culture.</title>
        <authorList>
            <person name="Gilroy R."/>
            <person name="Ravi A."/>
            <person name="Getino M."/>
            <person name="Pursley I."/>
            <person name="Horton D.L."/>
            <person name="Alikhan N.F."/>
            <person name="Baker D."/>
            <person name="Gharbi K."/>
            <person name="Hall N."/>
            <person name="Watson M."/>
            <person name="Adriaenssens E.M."/>
            <person name="Foster-Nyarko E."/>
            <person name="Jarju S."/>
            <person name="Secka A."/>
            <person name="Antonio M."/>
            <person name="Oren A."/>
            <person name="Chaudhuri R.R."/>
            <person name="La Ragione R."/>
            <person name="Hildebrand F."/>
            <person name="Pallen M.J."/>
        </authorList>
    </citation>
    <scope>NUCLEOTIDE SEQUENCE</scope>
    <source>
        <strain evidence="8">MalCec1-1739</strain>
    </source>
</reference>
<name>A0A9D2UGZ2_9BACT</name>
<dbReference type="GO" id="GO:0042274">
    <property type="term" value="P:ribosomal small subunit biogenesis"/>
    <property type="evidence" value="ECO:0007669"/>
    <property type="project" value="UniProtKB-UniRule"/>
</dbReference>
<keyword evidence="2 5" id="KW-0690">Ribosome biogenesis</keyword>